<dbReference type="NCBIfam" id="NF005972">
    <property type="entry name" value="PRK08058.1"/>
    <property type="match status" value="1"/>
</dbReference>
<dbReference type="EMBL" id="BMNQ01000008">
    <property type="protein sequence ID" value="GGJ89336.1"/>
    <property type="molecule type" value="Genomic_DNA"/>
</dbReference>
<reference evidence="1" key="1">
    <citation type="journal article" date="2014" name="Int. J. Syst. Evol. Microbiol.">
        <title>Complete genome sequence of Corynebacterium casei LMG S-19264T (=DSM 44701T), isolated from a smear-ripened cheese.</title>
        <authorList>
            <consortium name="US DOE Joint Genome Institute (JGI-PGF)"/>
            <person name="Walter F."/>
            <person name="Albersmeier A."/>
            <person name="Kalinowski J."/>
            <person name="Ruckert C."/>
        </authorList>
    </citation>
    <scope>NUCLEOTIDE SEQUENCE</scope>
    <source>
        <strain evidence="1">JCM 12580</strain>
    </source>
</reference>
<dbReference type="NCBIfam" id="TIGR00678">
    <property type="entry name" value="holB"/>
    <property type="match status" value="1"/>
</dbReference>
<evidence type="ECO:0000313" key="2">
    <source>
        <dbReference type="Proteomes" id="UP000658382"/>
    </source>
</evidence>
<sequence>MKTWSDIAEIQPLASRIITNSIHKDRISHAYLLQGERGTGKTTIATLLSKTLFCTNRFNVEPCQECSACKRIDSGNHPDMHWIEPDEQSIKKEQIEHLQKEFIYSGLETDQKVYVVKGADTLTMNASNRILKFLEEPSKKTTAILMTENSSSIIPTIRSRCQTIDLKPLNPQAFQQQLINQGISRGTAVLLSTLTNNLDEAISWNGDEWFAQARKLMIQLVEIFSTHTNDAFLFIHQQWIPHFKERPQQEQGLDLLMLAFKDILYYHIGKEEDMIVFFKEDEKINNLVMFFSQEKLLEILNNLLDAKRKLKQNVHPTLVMEQLTIQIQR</sequence>
<keyword evidence="2" id="KW-1185">Reference proteome</keyword>
<dbReference type="PANTHER" id="PTHR11669:SF8">
    <property type="entry name" value="DNA POLYMERASE III SUBUNIT DELTA"/>
    <property type="match status" value="1"/>
</dbReference>
<dbReference type="PANTHER" id="PTHR11669">
    <property type="entry name" value="REPLICATION FACTOR C / DNA POLYMERASE III GAMMA-TAU SUBUNIT"/>
    <property type="match status" value="1"/>
</dbReference>
<dbReference type="AlphaFoldDB" id="A0A917UW04"/>
<dbReference type="InterPro" id="IPR004622">
    <property type="entry name" value="DNA_pol_HolB"/>
</dbReference>
<dbReference type="GO" id="GO:0008408">
    <property type="term" value="F:3'-5' exonuclease activity"/>
    <property type="evidence" value="ECO:0007669"/>
    <property type="project" value="InterPro"/>
</dbReference>
<comment type="caution">
    <text evidence="1">The sequence shown here is derived from an EMBL/GenBank/DDBJ whole genome shotgun (WGS) entry which is preliminary data.</text>
</comment>
<dbReference type="Proteomes" id="UP000658382">
    <property type="component" value="Unassembled WGS sequence"/>
</dbReference>
<dbReference type="Gene3D" id="3.40.50.300">
    <property type="entry name" value="P-loop containing nucleotide triphosphate hydrolases"/>
    <property type="match status" value="1"/>
</dbReference>
<accession>A0A917UW04</accession>
<dbReference type="InterPro" id="IPR050238">
    <property type="entry name" value="DNA_Rep/Repair_Clamp_Loader"/>
</dbReference>
<dbReference type="FunFam" id="3.40.50.300:FF:001255">
    <property type="entry name" value="DNA polymerase III subunit delta"/>
    <property type="match status" value="1"/>
</dbReference>
<evidence type="ECO:0000313" key="1">
    <source>
        <dbReference type="EMBL" id="GGJ89336.1"/>
    </source>
</evidence>
<dbReference type="Pfam" id="PF13177">
    <property type="entry name" value="DNA_pol3_delta2"/>
    <property type="match status" value="1"/>
</dbReference>
<dbReference type="SUPFAM" id="SSF52540">
    <property type="entry name" value="P-loop containing nucleoside triphosphate hydrolases"/>
    <property type="match status" value="1"/>
</dbReference>
<organism evidence="1 2">
    <name type="scientific">Lentibacillus kapialis</name>
    <dbReference type="NCBI Taxonomy" id="340214"/>
    <lineage>
        <taxon>Bacteria</taxon>
        <taxon>Bacillati</taxon>
        <taxon>Bacillota</taxon>
        <taxon>Bacilli</taxon>
        <taxon>Bacillales</taxon>
        <taxon>Bacillaceae</taxon>
        <taxon>Lentibacillus</taxon>
    </lineage>
</organism>
<proteinExistence type="predicted"/>
<dbReference type="GO" id="GO:0006261">
    <property type="term" value="P:DNA-templated DNA replication"/>
    <property type="evidence" value="ECO:0007669"/>
    <property type="project" value="TreeGrafter"/>
</dbReference>
<dbReference type="RefSeq" id="WP_188631979.1">
    <property type="nucleotide sequence ID" value="NZ_BMNQ01000008.1"/>
</dbReference>
<dbReference type="InterPro" id="IPR027417">
    <property type="entry name" value="P-loop_NTPase"/>
</dbReference>
<name>A0A917UW04_9BACI</name>
<gene>
    <name evidence="1" type="ORF">GCM10007063_09910</name>
</gene>
<dbReference type="GO" id="GO:0003887">
    <property type="term" value="F:DNA-directed DNA polymerase activity"/>
    <property type="evidence" value="ECO:0007669"/>
    <property type="project" value="InterPro"/>
</dbReference>
<protein>
    <submittedName>
        <fullName evidence="1">DNA polymerase III subunit delta</fullName>
    </submittedName>
</protein>
<reference evidence="1" key="2">
    <citation type="submission" date="2020-09" db="EMBL/GenBank/DDBJ databases">
        <authorList>
            <person name="Sun Q."/>
            <person name="Ohkuma M."/>
        </authorList>
    </citation>
    <scope>NUCLEOTIDE SEQUENCE</scope>
    <source>
        <strain evidence="1">JCM 12580</strain>
    </source>
</reference>